<comment type="catalytic activity">
    <reaction evidence="9">
        <text>dopamine + acetyl-CoA = N-acetyldopamine + CoA + H(+)</text>
        <dbReference type="Rhea" id="RHEA:51388"/>
        <dbReference type="ChEBI" id="CHEBI:15378"/>
        <dbReference type="ChEBI" id="CHEBI:57287"/>
        <dbReference type="ChEBI" id="CHEBI:57288"/>
        <dbReference type="ChEBI" id="CHEBI:59905"/>
        <dbReference type="ChEBI" id="CHEBI:125678"/>
    </reaction>
    <physiologicalReaction direction="left-to-right" evidence="9">
        <dbReference type="Rhea" id="RHEA:51389"/>
    </physiologicalReaction>
</comment>
<name>A0AAN7SM31_9COLE</name>
<evidence type="ECO:0000256" key="5">
    <source>
        <dbReference type="ARBA" id="ARBA00039114"/>
    </source>
</evidence>
<evidence type="ECO:0000313" key="15">
    <source>
        <dbReference type="Proteomes" id="UP001353858"/>
    </source>
</evidence>
<comment type="catalytic activity">
    <reaction evidence="12">
        <text>dopamine + hexadecanoyl-CoA = N-hexadecanoyl-dopamine + CoA + H(+)</text>
        <dbReference type="Rhea" id="RHEA:51376"/>
        <dbReference type="ChEBI" id="CHEBI:15378"/>
        <dbReference type="ChEBI" id="CHEBI:57287"/>
        <dbReference type="ChEBI" id="CHEBI:57379"/>
        <dbReference type="ChEBI" id="CHEBI:59905"/>
        <dbReference type="ChEBI" id="CHEBI:134058"/>
    </reaction>
    <physiologicalReaction direction="left-to-right" evidence="12">
        <dbReference type="Rhea" id="RHEA:51377"/>
    </physiologicalReaction>
</comment>
<evidence type="ECO:0000256" key="7">
    <source>
        <dbReference type="ARBA" id="ARBA00050849"/>
    </source>
</evidence>
<evidence type="ECO:0000256" key="8">
    <source>
        <dbReference type="ARBA" id="ARBA00051284"/>
    </source>
</evidence>
<dbReference type="AlphaFoldDB" id="A0AAN7SM31"/>
<proteinExistence type="inferred from homology"/>
<dbReference type="Proteomes" id="UP001353858">
    <property type="component" value="Unassembled WGS sequence"/>
</dbReference>
<dbReference type="CDD" id="cd04301">
    <property type="entry name" value="NAT_SF"/>
    <property type="match status" value="1"/>
</dbReference>
<evidence type="ECO:0000256" key="12">
    <source>
        <dbReference type="ARBA" id="ARBA00052335"/>
    </source>
</evidence>
<evidence type="ECO:0000256" key="13">
    <source>
        <dbReference type="ARBA" id="ARBA00052491"/>
    </source>
</evidence>
<evidence type="ECO:0000256" key="6">
    <source>
        <dbReference type="ARBA" id="ARBA00050189"/>
    </source>
</evidence>
<dbReference type="FunFam" id="3.40.630.30:FF:000046">
    <property type="entry name" value="Dopamine N-acetyltransferase"/>
    <property type="match status" value="1"/>
</dbReference>
<evidence type="ECO:0000256" key="9">
    <source>
        <dbReference type="ARBA" id="ARBA00051711"/>
    </source>
</evidence>
<evidence type="ECO:0000313" key="14">
    <source>
        <dbReference type="EMBL" id="KAK4886709.1"/>
    </source>
</evidence>
<comment type="caution">
    <text evidence="14">The sequence shown here is derived from an EMBL/GenBank/DDBJ whole genome shotgun (WGS) entry which is preliminary data.</text>
</comment>
<dbReference type="InterPro" id="IPR016181">
    <property type="entry name" value="Acyl_CoA_acyltransferase"/>
</dbReference>
<organism evidence="14 15">
    <name type="scientific">Aquatica leii</name>
    <dbReference type="NCBI Taxonomy" id="1421715"/>
    <lineage>
        <taxon>Eukaryota</taxon>
        <taxon>Metazoa</taxon>
        <taxon>Ecdysozoa</taxon>
        <taxon>Arthropoda</taxon>
        <taxon>Hexapoda</taxon>
        <taxon>Insecta</taxon>
        <taxon>Pterygota</taxon>
        <taxon>Neoptera</taxon>
        <taxon>Endopterygota</taxon>
        <taxon>Coleoptera</taxon>
        <taxon>Polyphaga</taxon>
        <taxon>Elateriformia</taxon>
        <taxon>Elateroidea</taxon>
        <taxon>Lampyridae</taxon>
        <taxon>Luciolinae</taxon>
        <taxon>Aquatica</taxon>
    </lineage>
</organism>
<evidence type="ECO:0000256" key="11">
    <source>
        <dbReference type="ARBA" id="ARBA00052178"/>
    </source>
</evidence>
<keyword evidence="15" id="KW-1185">Reference proteome</keyword>
<sequence>MALQLATPVNLINKFSNLEISNYEVEEKSAMPSKQQYKIKPISEVDSEYVLTHLRKFFFKDEPLNIAINLIENENSRCFELEDYSLKCIKSGLSLMAVTPREEIIGVCLNGTLCENDESEDDEECLNAKMAKIFKLLDYSGEEGTKAVLKKYPEVKKSILVKILSTDSAWRGQGVARKLLDRTRDIGREQGYSLMRVDCTSYFSARAIAKLGFECVYELNYDDYKENGKPVFTTQYPHKSFTVYIQKIR</sequence>
<gene>
    <name evidence="14" type="ORF">RN001_002980</name>
</gene>
<dbReference type="EMBL" id="JARPUR010000001">
    <property type="protein sequence ID" value="KAK4886709.1"/>
    <property type="molecule type" value="Genomic_DNA"/>
</dbReference>
<comment type="catalytic activity">
    <reaction evidence="11">
        <text>serotonin + hexadecanoyl-CoA = N-hexadecanoyl-serotonin + CoA + H(+)</text>
        <dbReference type="Rhea" id="RHEA:51384"/>
        <dbReference type="ChEBI" id="CHEBI:15378"/>
        <dbReference type="ChEBI" id="CHEBI:57287"/>
        <dbReference type="ChEBI" id="CHEBI:57379"/>
        <dbReference type="ChEBI" id="CHEBI:134059"/>
        <dbReference type="ChEBI" id="CHEBI:350546"/>
    </reaction>
    <physiologicalReaction direction="left-to-right" evidence="11">
        <dbReference type="Rhea" id="RHEA:51385"/>
    </physiologicalReaction>
</comment>
<protein>
    <recommendedName>
        <fullName evidence="5">aralkylamine N-acetyltransferase</fullName>
        <ecNumber evidence="5">2.3.1.87</ecNumber>
    </recommendedName>
</protein>
<dbReference type="PANTHER" id="PTHR20905:SF1">
    <property type="entry name" value="AT07410P-RELATED"/>
    <property type="match status" value="1"/>
</dbReference>
<reference evidence="15" key="1">
    <citation type="submission" date="2023-01" db="EMBL/GenBank/DDBJ databases">
        <title>Key to firefly adult light organ development and bioluminescence: homeobox transcription factors regulate luciferase expression and transportation to peroxisome.</title>
        <authorList>
            <person name="Fu X."/>
        </authorList>
    </citation>
    <scope>NUCLEOTIDE SEQUENCE [LARGE SCALE GENOMIC DNA]</scope>
</reference>
<dbReference type="SUPFAM" id="SSF55729">
    <property type="entry name" value="Acyl-CoA N-acyltransferases (Nat)"/>
    <property type="match status" value="1"/>
</dbReference>
<comment type="pathway">
    <text evidence="3">Aromatic compound metabolism; melatonin biosynthesis; melatonin from serotonin: step 1/2.</text>
</comment>
<comment type="catalytic activity">
    <reaction evidence="10">
        <text>serotonin + (9Z)-octadecenoyl-CoA = N-(9Z-octadecenoyl)-serotonin + CoA + H(+)</text>
        <dbReference type="Rhea" id="RHEA:51392"/>
        <dbReference type="ChEBI" id="CHEBI:15378"/>
        <dbReference type="ChEBI" id="CHEBI:57287"/>
        <dbReference type="ChEBI" id="CHEBI:57387"/>
        <dbReference type="ChEBI" id="CHEBI:134064"/>
        <dbReference type="ChEBI" id="CHEBI:350546"/>
    </reaction>
    <physiologicalReaction direction="left-to-right" evidence="10">
        <dbReference type="Rhea" id="RHEA:51393"/>
    </physiologicalReaction>
</comment>
<comment type="similarity">
    <text evidence="4">Belongs to the acetyltransferase family. AANAT subfamily.</text>
</comment>
<evidence type="ECO:0000256" key="4">
    <source>
        <dbReference type="ARBA" id="ARBA00038182"/>
    </source>
</evidence>
<evidence type="ECO:0000256" key="3">
    <source>
        <dbReference type="ARBA" id="ARBA00037926"/>
    </source>
</evidence>
<accession>A0AAN7SM31</accession>
<dbReference type="PANTHER" id="PTHR20905">
    <property type="entry name" value="N-ACETYLTRANSFERASE-RELATED"/>
    <property type="match status" value="1"/>
</dbReference>
<comment type="catalytic activity">
    <reaction evidence="7">
        <text>serotonin + octadecanoyl-CoA = N-octadecanoyl-serotonin + CoA + H(+)</text>
        <dbReference type="Rhea" id="RHEA:51400"/>
        <dbReference type="ChEBI" id="CHEBI:15378"/>
        <dbReference type="ChEBI" id="CHEBI:57287"/>
        <dbReference type="ChEBI" id="CHEBI:57394"/>
        <dbReference type="ChEBI" id="CHEBI:134065"/>
        <dbReference type="ChEBI" id="CHEBI:350546"/>
    </reaction>
    <physiologicalReaction direction="left-to-right" evidence="7">
        <dbReference type="Rhea" id="RHEA:51401"/>
    </physiologicalReaction>
</comment>
<dbReference type="EC" id="2.3.1.87" evidence="5"/>
<evidence type="ECO:0000256" key="10">
    <source>
        <dbReference type="ARBA" id="ARBA00051823"/>
    </source>
</evidence>
<comment type="catalytic activity">
    <reaction evidence="13">
        <text>serotonin + acetyl-CoA = N-acetylserotonin + CoA + H(+)</text>
        <dbReference type="Rhea" id="RHEA:25217"/>
        <dbReference type="ChEBI" id="CHEBI:15378"/>
        <dbReference type="ChEBI" id="CHEBI:17697"/>
        <dbReference type="ChEBI" id="CHEBI:57287"/>
        <dbReference type="ChEBI" id="CHEBI:57288"/>
        <dbReference type="ChEBI" id="CHEBI:350546"/>
        <dbReference type="EC" id="2.3.1.87"/>
    </reaction>
    <physiologicalReaction direction="left-to-right" evidence="13">
        <dbReference type="Rhea" id="RHEA:25218"/>
    </physiologicalReaction>
</comment>
<keyword evidence="2" id="KW-0012">Acyltransferase</keyword>
<evidence type="ECO:0000256" key="2">
    <source>
        <dbReference type="ARBA" id="ARBA00023315"/>
    </source>
</evidence>
<comment type="catalytic activity">
    <reaction evidence="8">
        <text>serotonin + (5Z,8Z,11Z,14Z)-eicosatetraenoyl-CoA = N-[(5Z,8Z,11Z,14Z)-eicosatetraenoyl]-serotonin + CoA + H(+)</text>
        <dbReference type="Rhea" id="RHEA:51396"/>
        <dbReference type="ChEBI" id="CHEBI:15378"/>
        <dbReference type="ChEBI" id="CHEBI:57287"/>
        <dbReference type="ChEBI" id="CHEBI:57368"/>
        <dbReference type="ChEBI" id="CHEBI:132255"/>
        <dbReference type="ChEBI" id="CHEBI:350546"/>
    </reaction>
    <physiologicalReaction direction="left-to-right" evidence="8">
        <dbReference type="Rhea" id="RHEA:51397"/>
    </physiologicalReaction>
</comment>
<dbReference type="GO" id="GO:0004059">
    <property type="term" value="F:aralkylamine N-acetyltransferase activity"/>
    <property type="evidence" value="ECO:0007669"/>
    <property type="project" value="UniProtKB-EC"/>
</dbReference>
<keyword evidence="1" id="KW-0808">Transferase</keyword>
<comment type="catalytic activity">
    <reaction evidence="6">
        <text>dopamine + (9Z)-octadecenoyl-CoA = N-(9Z-octadecanoyl)-dopamine + CoA + H(+)</text>
        <dbReference type="Rhea" id="RHEA:51380"/>
        <dbReference type="ChEBI" id="CHEBI:15378"/>
        <dbReference type="ChEBI" id="CHEBI:31883"/>
        <dbReference type="ChEBI" id="CHEBI:57287"/>
        <dbReference type="ChEBI" id="CHEBI:57387"/>
        <dbReference type="ChEBI" id="CHEBI:59905"/>
    </reaction>
    <physiologicalReaction direction="left-to-right" evidence="6">
        <dbReference type="Rhea" id="RHEA:51381"/>
    </physiologicalReaction>
</comment>
<evidence type="ECO:0000256" key="1">
    <source>
        <dbReference type="ARBA" id="ARBA00022679"/>
    </source>
</evidence>
<dbReference type="Gene3D" id="3.40.630.30">
    <property type="match status" value="1"/>
</dbReference>